<keyword evidence="1" id="KW-0472">Membrane</keyword>
<feature type="transmembrane region" description="Helical" evidence="1">
    <location>
        <begin position="48"/>
        <end position="68"/>
    </location>
</feature>
<dbReference type="OrthoDB" id="5936019at2"/>
<dbReference type="Proteomes" id="UP000199679">
    <property type="component" value="Chromosome I"/>
</dbReference>
<accession>A0A1H1QT77</accession>
<sequence length="240" mass="27025">MLQSTNLEIPESDKEKPANKAKYITAAYNVIGIIVGLIGLFSDKDKNGLIALLMYPILGIVLVLFGKGGIKLISDDKSRIYGSINIGFLITSLFVFLKSLDDYTLFQTTNLWLPFIIISIIILSALYIVGINPFVGKIRIDAIFITAIGLMYAYGSTRQINCAFDYSYPKSYNAIILGHREHRGKHDAWYLTLTPWGPMPQVREEEIDGWLYDHTSIGDTVKVNFKQGLLHIPWFVVTKN</sequence>
<dbReference type="AlphaFoldDB" id="A0A1H1QT77"/>
<protein>
    <submittedName>
        <fullName evidence="2">Uncharacterized protein</fullName>
    </submittedName>
</protein>
<dbReference type="STRING" id="652787.SAMN05216490_0843"/>
<evidence type="ECO:0000313" key="3">
    <source>
        <dbReference type="Proteomes" id="UP000199679"/>
    </source>
</evidence>
<organism evidence="2 3">
    <name type="scientific">Mucilaginibacter mallensis</name>
    <dbReference type="NCBI Taxonomy" id="652787"/>
    <lineage>
        <taxon>Bacteria</taxon>
        <taxon>Pseudomonadati</taxon>
        <taxon>Bacteroidota</taxon>
        <taxon>Sphingobacteriia</taxon>
        <taxon>Sphingobacteriales</taxon>
        <taxon>Sphingobacteriaceae</taxon>
        <taxon>Mucilaginibacter</taxon>
    </lineage>
</organism>
<feature type="transmembrane region" description="Helical" evidence="1">
    <location>
        <begin position="21"/>
        <end position="42"/>
    </location>
</feature>
<reference evidence="2 3" key="1">
    <citation type="submission" date="2016-10" db="EMBL/GenBank/DDBJ databases">
        <authorList>
            <person name="de Groot N.N."/>
        </authorList>
    </citation>
    <scope>NUCLEOTIDE SEQUENCE [LARGE SCALE GENOMIC DNA]</scope>
    <source>
        <strain evidence="2 3">MP1X4</strain>
    </source>
</reference>
<evidence type="ECO:0000256" key="1">
    <source>
        <dbReference type="SAM" id="Phobius"/>
    </source>
</evidence>
<dbReference type="RefSeq" id="WP_091369644.1">
    <property type="nucleotide sequence ID" value="NZ_LT629740.1"/>
</dbReference>
<evidence type="ECO:0000313" key="2">
    <source>
        <dbReference type="EMBL" id="SDS26523.1"/>
    </source>
</evidence>
<feature type="transmembrane region" description="Helical" evidence="1">
    <location>
        <begin position="112"/>
        <end position="131"/>
    </location>
</feature>
<dbReference type="EMBL" id="LT629740">
    <property type="protein sequence ID" value="SDS26523.1"/>
    <property type="molecule type" value="Genomic_DNA"/>
</dbReference>
<proteinExistence type="predicted"/>
<name>A0A1H1QT77_MUCMA</name>
<keyword evidence="1" id="KW-1133">Transmembrane helix</keyword>
<keyword evidence="1" id="KW-0812">Transmembrane</keyword>
<keyword evidence="3" id="KW-1185">Reference proteome</keyword>
<feature type="transmembrane region" description="Helical" evidence="1">
    <location>
        <begin position="80"/>
        <end position="100"/>
    </location>
</feature>
<gene>
    <name evidence="2" type="ORF">SAMN05216490_0843</name>
</gene>